<evidence type="ECO:0000313" key="2">
    <source>
        <dbReference type="EMBL" id="EJK57929.1"/>
    </source>
</evidence>
<dbReference type="EMBL" id="AGNL01026674">
    <property type="protein sequence ID" value="EJK57929.1"/>
    <property type="molecule type" value="Genomic_DNA"/>
</dbReference>
<comment type="caution">
    <text evidence="2">The sequence shown here is derived from an EMBL/GenBank/DDBJ whole genome shotgun (WGS) entry which is preliminary data.</text>
</comment>
<proteinExistence type="predicted"/>
<sequence length="104" mass="11724">HPEESKFPCPDLLDSRYMKPPHLNSLSVYGPPASSGKSCRLLIKRQFRLNYVVYLANSEPRASNDSSNDTEEGSRRCGRMIDQGVRKQKTQQEVDAWEAPNATA</sequence>
<keyword evidence="3" id="KW-1185">Reference proteome</keyword>
<dbReference type="AlphaFoldDB" id="K0RZI7"/>
<feature type="region of interest" description="Disordered" evidence="1">
    <location>
        <begin position="58"/>
        <end position="104"/>
    </location>
</feature>
<gene>
    <name evidence="2" type="ORF">THAOC_21986</name>
</gene>
<name>K0RZI7_THAOC</name>
<reference evidence="2 3" key="1">
    <citation type="journal article" date="2012" name="Genome Biol.">
        <title>Genome and low-iron response of an oceanic diatom adapted to chronic iron limitation.</title>
        <authorList>
            <person name="Lommer M."/>
            <person name="Specht M."/>
            <person name="Roy A.S."/>
            <person name="Kraemer L."/>
            <person name="Andreson R."/>
            <person name="Gutowska M.A."/>
            <person name="Wolf J."/>
            <person name="Bergner S.V."/>
            <person name="Schilhabel M.B."/>
            <person name="Klostermeier U.C."/>
            <person name="Beiko R.G."/>
            <person name="Rosenstiel P."/>
            <person name="Hippler M."/>
            <person name="Laroche J."/>
        </authorList>
    </citation>
    <scope>NUCLEOTIDE SEQUENCE [LARGE SCALE GENOMIC DNA]</scope>
    <source>
        <strain evidence="2 3">CCMP1005</strain>
    </source>
</reference>
<dbReference type="Proteomes" id="UP000266841">
    <property type="component" value="Unassembled WGS sequence"/>
</dbReference>
<organism evidence="2 3">
    <name type="scientific">Thalassiosira oceanica</name>
    <name type="common">Marine diatom</name>
    <dbReference type="NCBI Taxonomy" id="159749"/>
    <lineage>
        <taxon>Eukaryota</taxon>
        <taxon>Sar</taxon>
        <taxon>Stramenopiles</taxon>
        <taxon>Ochrophyta</taxon>
        <taxon>Bacillariophyta</taxon>
        <taxon>Coscinodiscophyceae</taxon>
        <taxon>Thalassiosirophycidae</taxon>
        <taxon>Thalassiosirales</taxon>
        <taxon>Thalassiosiraceae</taxon>
        <taxon>Thalassiosira</taxon>
    </lineage>
</organism>
<accession>K0RZI7</accession>
<protein>
    <submittedName>
        <fullName evidence="2">Uncharacterized protein</fullName>
    </submittedName>
</protein>
<feature type="non-terminal residue" evidence="2">
    <location>
        <position position="1"/>
    </location>
</feature>
<evidence type="ECO:0000313" key="3">
    <source>
        <dbReference type="Proteomes" id="UP000266841"/>
    </source>
</evidence>
<evidence type="ECO:0000256" key="1">
    <source>
        <dbReference type="SAM" id="MobiDB-lite"/>
    </source>
</evidence>